<evidence type="ECO:0008006" key="3">
    <source>
        <dbReference type="Google" id="ProtNLM"/>
    </source>
</evidence>
<organism evidence="1 2">
    <name type="scientific">Pristionchus entomophagus</name>
    <dbReference type="NCBI Taxonomy" id="358040"/>
    <lineage>
        <taxon>Eukaryota</taxon>
        <taxon>Metazoa</taxon>
        <taxon>Ecdysozoa</taxon>
        <taxon>Nematoda</taxon>
        <taxon>Chromadorea</taxon>
        <taxon>Rhabditida</taxon>
        <taxon>Rhabditina</taxon>
        <taxon>Diplogasteromorpha</taxon>
        <taxon>Diplogasteroidea</taxon>
        <taxon>Neodiplogasteridae</taxon>
        <taxon>Pristionchus</taxon>
    </lineage>
</organism>
<evidence type="ECO:0000313" key="2">
    <source>
        <dbReference type="Proteomes" id="UP001432027"/>
    </source>
</evidence>
<keyword evidence="2" id="KW-1185">Reference proteome</keyword>
<comment type="caution">
    <text evidence="1">The sequence shown here is derived from an EMBL/GenBank/DDBJ whole genome shotgun (WGS) entry which is preliminary data.</text>
</comment>
<dbReference type="EMBL" id="BTSX01000001">
    <property type="protein sequence ID" value="GMS79247.1"/>
    <property type="molecule type" value="Genomic_DNA"/>
</dbReference>
<dbReference type="Proteomes" id="UP001432027">
    <property type="component" value="Unassembled WGS sequence"/>
</dbReference>
<evidence type="ECO:0000313" key="1">
    <source>
        <dbReference type="EMBL" id="GMS79247.1"/>
    </source>
</evidence>
<sequence length="88" mass="9971">ATAAGYAHHFYRQHKSTLKAHGIYLLCACGNEKLNTSTQTTVSVMAYNFPFTSYMKRLIRPFSVSCARSIQRLHLHTFIISMSTTNQV</sequence>
<accession>A0AAV5SA84</accession>
<gene>
    <name evidence="1" type="ORF">PENTCL1PPCAC_1422</name>
</gene>
<dbReference type="AlphaFoldDB" id="A0AAV5SA84"/>
<feature type="non-terminal residue" evidence="1">
    <location>
        <position position="1"/>
    </location>
</feature>
<proteinExistence type="predicted"/>
<name>A0AAV5SA84_9BILA</name>
<protein>
    <recommendedName>
        <fullName evidence="3">G protein-coupled receptor</fullName>
    </recommendedName>
</protein>
<reference evidence="1" key="1">
    <citation type="submission" date="2023-10" db="EMBL/GenBank/DDBJ databases">
        <title>Genome assembly of Pristionchus species.</title>
        <authorList>
            <person name="Yoshida K."/>
            <person name="Sommer R.J."/>
        </authorList>
    </citation>
    <scope>NUCLEOTIDE SEQUENCE</scope>
    <source>
        <strain evidence="1">RS0144</strain>
    </source>
</reference>